<sequence length="392" mass="41888">MSIPYPSSSTGHEVRTIIAPTRLAVPRPALSRSAPSSPTFPRPAPSRAAPPTPVQRIQTPSSLSIASSSKPPIPPRRNILLGKTVLVNETKTPIPTMDSMVGLAVPKPALPRSTPPSPTFPRPAPSRAAPPTPVQRIQTPSSLSIASSSKPPIPPRRNILLGKTVLVNETKTPIPTMDSMVGLAVPKPALPRSTPPSPTFPRPAPSRAAPPTPVQRIQTPSSLSIASSSKPLPPIPPRRNILPGKTVLVNETKTPIPTMDSMVGHSSVSTLSLQQMDFLSMNNFDTNKSAEIPVVISAVTSQQVSSSIAPDEEVSSEIIKKILLKRRDEFMANAVAAMKAGDEENANIYLNIVMMFNDAIKVAKEVKLDEDVLNDIPKTPSPYRGNLSIFKV</sequence>
<feature type="region of interest" description="Disordered" evidence="1">
    <location>
        <begin position="106"/>
        <end position="157"/>
    </location>
</feature>
<feature type="compositionally biased region" description="Low complexity" evidence="1">
    <location>
        <begin position="220"/>
        <end position="230"/>
    </location>
</feature>
<protein>
    <submittedName>
        <fullName evidence="3">Uncharacterized protein</fullName>
    </submittedName>
</protein>
<feature type="compositionally biased region" description="Low complexity" evidence="1">
    <location>
        <begin position="140"/>
        <end position="150"/>
    </location>
</feature>
<feature type="compositionally biased region" description="Pro residues" evidence="1">
    <location>
        <begin position="38"/>
        <end position="53"/>
    </location>
</feature>
<evidence type="ECO:0000313" key="3">
    <source>
        <dbReference type="WBParaSite" id="ACRNAN_scaffold250.g9749.t1"/>
    </source>
</evidence>
<feature type="compositionally biased region" description="Pro residues" evidence="1">
    <location>
        <begin position="113"/>
        <end position="133"/>
    </location>
</feature>
<organism evidence="2 3">
    <name type="scientific">Acrobeloides nanus</name>
    <dbReference type="NCBI Taxonomy" id="290746"/>
    <lineage>
        <taxon>Eukaryota</taxon>
        <taxon>Metazoa</taxon>
        <taxon>Ecdysozoa</taxon>
        <taxon>Nematoda</taxon>
        <taxon>Chromadorea</taxon>
        <taxon>Rhabditida</taxon>
        <taxon>Tylenchina</taxon>
        <taxon>Cephalobomorpha</taxon>
        <taxon>Cephaloboidea</taxon>
        <taxon>Cephalobidae</taxon>
        <taxon>Acrobeloides</taxon>
    </lineage>
</organism>
<feature type="compositionally biased region" description="Low complexity" evidence="1">
    <location>
        <begin position="60"/>
        <end position="70"/>
    </location>
</feature>
<keyword evidence="2" id="KW-1185">Reference proteome</keyword>
<dbReference type="AlphaFoldDB" id="A0A914DFZ3"/>
<evidence type="ECO:0000313" key="2">
    <source>
        <dbReference type="Proteomes" id="UP000887540"/>
    </source>
</evidence>
<feature type="compositionally biased region" description="Polar residues" evidence="1">
    <location>
        <begin position="1"/>
        <end position="11"/>
    </location>
</feature>
<dbReference type="WBParaSite" id="ACRNAN_scaffold250.g9749.t1">
    <property type="protein sequence ID" value="ACRNAN_scaffold250.g9749.t1"/>
    <property type="gene ID" value="ACRNAN_scaffold250.g9749"/>
</dbReference>
<feature type="compositionally biased region" description="Low complexity" evidence="1">
    <location>
        <begin position="26"/>
        <end position="37"/>
    </location>
</feature>
<accession>A0A914DFZ3</accession>
<evidence type="ECO:0000256" key="1">
    <source>
        <dbReference type="SAM" id="MobiDB-lite"/>
    </source>
</evidence>
<dbReference type="Proteomes" id="UP000887540">
    <property type="component" value="Unplaced"/>
</dbReference>
<name>A0A914DFZ3_9BILA</name>
<proteinExistence type="predicted"/>
<feature type="region of interest" description="Disordered" evidence="1">
    <location>
        <begin position="1"/>
        <end position="77"/>
    </location>
</feature>
<reference evidence="3" key="1">
    <citation type="submission" date="2022-11" db="UniProtKB">
        <authorList>
            <consortium name="WormBaseParasite"/>
        </authorList>
    </citation>
    <scope>IDENTIFICATION</scope>
</reference>
<feature type="region of interest" description="Disordered" evidence="1">
    <location>
        <begin position="187"/>
        <end position="242"/>
    </location>
</feature>
<feature type="compositionally biased region" description="Pro residues" evidence="1">
    <location>
        <begin position="193"/>
        <end position="213"/>
    </location>
</feature>